<dbReference type="FunFam" id="3.20.20.70:FF:000024">
    <property type="entry name" value="Indole-3-glycerol phosphate synthase"/>
    <property type="match status" value="1"/>
</dbReference>
<dbReference type="EMBL" id="AP014938">
    <property type="protein sequence ID" value="BAS19266.1"/>
    <property type="molecule type" value="Genomic_DNA"/>
</dbReference>
<dbReference type="InterPro" id="IPR001468">
    <property type="entry name" value="Indole-3-GlycerolPSynthase_CS"/>
</dbReference>
<keyword evidence="5 9" id="KW-0210">Decarboxylase</keyword>
<dbReference type="Pfam" id="PF00218">
    <property type="entry name" value="IGPS"/>
    <property type="match status" value="1"/>
</dbReference>
<keyword evidence="8 9" id="KW-0456">Lyase</keyword>
<dbReference type="InterPro" id="IPR045186">
    <property type="entry name" value="Indole-3-glycerol_P_synth"/>
</dbReference>
<evidence type="ECO:0000256" key="3">
    <source>
        <dbReference type="ARBA" id="ARBA00008737"/>
    </source>
</evidence>
<feature type="domain" description="Indole-3-glycerol phosphate synthase" evidence="10">
    <location>
        <begin position="5"/>
        <end position="263"/>
    </location>
</feature>
<evidence type="ECO:0000256" key="9">
    <source>
        <dbReference type="HAMAP-Rule" id="MF_00134"/>
    </source>
</evidence>
<reference evidence="12" key="1">
    <citation type="submission" date="2015-08" db="EMBL/GenBank/DDBJ databases">
        <title>Complete genome sequence of Rothia mucilaginosa strain NUM-Rm6536.</title>
        <authorList>
            <person name="Nambu T."/>
        </authorList>
    </citation>
    <scope>NUCLEOTIDE SEQUENCE [LARGE SCALE GENOMIC DNA]</scope>
    <source>
        <strain evidence="12">NUM-Rm6536</strain>
    </source>
</reference>
<dbReference type="PANTHER" id="PTHR22854:SF2">
    <property type="entry name" value="INDOLE-3-GLYCEROL-PHOSPHATE SYNTHASE"/>
    <property type="match status" value="1"/>
</dbReference>
<dbReference type="HAMAP" id="MF_00134_A">
    <property type="entry name" value="IGPS_A"/>
    <property type="match status" value="1"/>
</dbReference>
<dbReference type="AlphaFoldDB" id="A0A0K2RWN0"/>
<evidence type="ECO:0000256" key="5">
    <source>
        <dbReference type="ARBA" id="ARBA00022793"/>
    </source>
</evidence>
<comment type="similarity">
    <text evidence="3 9">Belongs to the TrpC family.</text>
</comment>
<keyword evidence="7 9" id="KW-0057">Aromatic amino acid biosynthesis</keyword>
<evidence type="ECO:0000259" key="10">
    <source>
        <dbReference type="Pfam" id="PF00218"/>
    </source>
</evidence>
<dbReference type="NCBIfam" id="NF001369">
    <property type="entry name" value="PRK00278.1-1"/>
    <property type="match status" value="1"/>
</dbReference>
<dbReference type="PROSITE" id="PS00614">
    <property type="entry name" value="IGPS"/>
    <property type="match status" value="1"/>
</dbReference>
<dbReference type="RefSeq" id="WP_060823546.1">
    <property type="nucleotide sequence ID" value="NZ_AP014938.1"/>
</dbReference>
<accession>A0A0K2RWN0</accession>
<dbReference type="UniPathway" id="UPA00035">
    <property type="reaction ID" value="UER00043"/>
</dbReference>
<protein>
    <recommendedName>
        <fullName evidence="9">Indole-3-glycerol phosphate synthase</fullName>
        <shortName evidence="9">IGPS</shortName>
        <ecNumber evidence="9">4.1.1.48</ecNumber>
    </recommendedName>
</protein>
<dbReference type="Gene3D" id="3.20.20.70">
    <property type="entry name" value="Aldolase class I"/>
    <property type="match status" value="1"/>
</dbReference>
<dbReference type="SUPFAM" id="SSF51366">
    <property type="entry name" value="Ribulose-phoshate binding barrel"/>
    <property type="match status" value="1"/>
</dbReference>
<dbReference type="PATRIC" id="fig|43675.28.peg.21"/>
<dbReference type="GO" id="GO:0004425">
    <property type="term" value="F:indole-3-glycerol-phosphate synthase activity"/>
    <property type="evidence" value="ECO:0007669"/>
    <property type="project" value="UniProtKB-UniRule"/>
</dbReference>
<gene>
    <name evidence="9" type="primary">trpC</name>
    <name evidence="11" type="ORF">RM6536_0019</name>
</gene>
<dbReference type="InterPro" id="IPR013785">
    <property type="entry name" value="Aldolase_TIM"/>
</dbReference>
<evidence type="ECO:0000313" key="12">
    <source>
        <dbReference type="Proteomes" id="UP000066203"/>
    </source>
</evidence>
<evidence type="ECO:0000313" key="11">
    <source>
        <dbReference type="EMBL" id="BAS19266.1"/>
    </source>
</evidence>
<dbReference type="CDD" id="cd00331">
    <property type="entry name" value="IGPS"/>
    <property type="match status" value="1"/>
</dbReference>
<proteinExistence type="inferred from homology"/>
<name>A0A0K2RWN0_9MICC</name>
<dbReference type="NCBIfam" id="NF001377">
    <property type="entry name" value="PRK00278.2-4"/>
    <property type="match status" value="1"/>
</dbReference>
<keyword evidence="4 9" id="KW-0028">Amino-acid biosynthesis</keyword>
<dbReference type="PANTHER" id="PTHR22854">
    <property type="entry name" value="TRYPTOPHAN BIOSYNTHESIS PROTEIN"/>
    <property type="match status" value="1"/>
</dbReference>
<evidence type="ECO:0000256" key="6">
    <source>
        <dbReference type="ARBA" id="ARBA00022822"/>
    </source>
</evidence>
<dbReference type="HAMAP" id="MF_00134_B">
    <property type="entry name" value="IGPS_B"/>
    <property type="match status" value="1"/>
</dbReference>
<dbReference type="InterPro" id="IPR013798">
    <property type="entry name" value="Indole-3-glycerol_P_synth_dom"/>
</dbReference>
<dbReference type="InterPro" id="IPR011060">
    <property type="entry name" value="RibuloseP-bd_barrel"/>
</dbReference>
<keyword evidence="6 9" id="KW-0822">Tryptophan biosynthesis</keyword>
<evidence type="ECO:0000256" key="1">
    <source>
        <dbReference type="ARBA" id="ARBA00001633"/>
    </source>
</evidence>
<sequence length="271" mass="28757">MSTVLDEIIVGVREDLAARVQQVPLEEMKKRALTAAPARDALASLRGEVPGGGNGTTARIISEVKRSSPSKGALGEIPDPAALAARYEAGGAAAISVLTEQRRFNGSLADLDAVRAAVNIPVLRKDFTVDEYQIWEARAHGADLVLLIVAALDEQTLREFLELTESLGMNALVETHTPEEIEVAQRIGAKIVGINVRNLKTLEVNNEHYASLAAHLPNSVIKVAESGVASIEDVRAYAGAGADAVLIGEALVRSGDPEGTVREFSKVPVTR</sequence>
<evidence type="ECO:0000256" key="4">
    <source>
        <dbReference type="ARBA" id="ARBA00022605"/>
    </source>
</evidence>
<comment type="pathway">
    <text evidence="2 9">Amino-acid biosynthesis; L-tryptophan biosynthesis; L-tryptophan from chorismate: step 4/5.</text>
</comment>
<dbReference type="GO" id="GO:0000162">
    <property type="term" value="P:L-tryptophan biosynthetic process"/>
    <property type="evidence" value="ECO:0007669"/>
    <property type="project" value="UniProtKB-UniRule"/>
</dbReference>
<evidence type="ECO:0000256" key="2">
    <source>
        <dbReference type="ARBA" id="ARBA00004696"/>
    </source>
</evidence>
<dbReference type="GO" id="GO:0004640">
    <property type="term" value="F:phosphoribosylanthranilate isomerase activity"/>
    <property type="evidence" value="ECO:0007669"/>
    <property type="project" value="TreeGrafter"/>
</dbReference>
<organism evidence="11">
    <name type="scientific">Rothia mucilaginosa</name>
    <dbReference type="NCBI Taxonomy" id="43675"/>
    <lineage>
        <taxon>Bacteria</taxon>
        <taxon>Bacillati</taxon>
        <taxon>Actinomycetota</taxon>
        <taxon>Actinomycetes</taxon>
        <taxon>Micrococcales</taxon>
        <taxon>Micrococcaceae</taxon>
        <taxon>Rothia</taxon>
    </lineage>
</organism>
<evidence type="ECO:0000256" key="8">
    <source>
        <dbReference type="ARBA" id="ARBA00023239"/>
    </source>
</evidence>
<dbReference type="EC" id="4.1.1.48" evidence="9"/>
<dbReference type="Proteomes" id="UP000066203">
    <property type="component" value="Chromosome"/>
</dbReference>
<evidence type="ECO:0000256" key="7">
    <source>
        <dbReference type="ARBA" id="ARBA00023141"/>
    </source>
</evidence>
<comment type="catalytic activity">
    <reaction evidence="1 9">
        <text>1-(2-carboxyphenylamino)-1-deoxy-D-ribulose 5-phosphate + H(+) = (1S,2R)-1-C-(indol-3-yl)glycerol 3-phosphate + CO2 + H2O</text>
        <dbReference type="Rhea" id="RHEA:23476"/>
        <dbReference type="ChEBI" id="CHEBI:15377"/>
        <dbReference type="ChEBI" id="CHEBI:15378"/>
        <dbReference type="ChEBI" id="CHEBI:16526"/>
        <dbReference type="ChEBI" id="CHEBI:58613"/>
        <dbReference type="ChEBI" id="CHEBI:58866"/>
        <dbReference type="EC" id="4.1.1.48"/>
    </reaction>
</comment>